<organism evidence="2 3">
    <name type="scientific">Amycolatopsis pigmentata</name>
    <dbReference type="NCBI Taxonomy" id="450801"/>
    <lineage>
        <taxon>Bacteria</taxon>
        <taxon>Bacillati</taxon>
        <taxon>Actinomycetota</taxon>
        <taxon>Actinomycetes</taxon>
        <taxon>Pseudonocardiales</taxon>
        <taxon>Pseudonocardiaceae</taxon>
        <taxon>Amycolatopsis</taxon>
    </lineage>
</organism>
<gene>
    <name evidence="2" type="ORF">ACFSXZ_00345</name>
</gene>
<dbReference type="InterPro" id="IPR005025">
    <property type="entry name" value="FMN_Rdtase-like_dom"/>
</dbReference>
<dbReference type="SUPFAM" id="SSF52218">
    <property type="entry name" value="Flavoproteins"/>
    <property type="match status" value="1"/>
</dbReference>
<name>A0ABW5FK04_9PSEU</name>
<dbReference type="InterPro" id="IPR050712">
    <property type="entry name" value="NAD(P)H-dep_reductase"/>
</dbReference>
<dbReference type="RefSeq" id="WP_378259967.1">
    <property type="nucleotide sequence ID" value="NZ_JBHUKR010000001.1"/>
</dbReference>
<dbReference type="PANTHER" id="PTHR30543:SF21">
    <property type="entry name" value="NAD(P)H-DEPENDENT FMN REDUCTASE LOT6"/>
    <property type="match status" value="1"/>
</dbReference>
<evidence type="ECO:0000313" key="3">
    <source>
        <dbReference type="Proteomes" id="UP001597417"/>
    </source>
</evidence>
<feature type="domain" description="NADPH-dependent FMN reductase-like" evidence="1">
    <location>
        <begin position="10"/>
        <end position="154"/>
    </location>
</feature>
<dbReference type="Proteomes" id="UP001597417">
    <property type="component" value="Unassembled WGS sequence"/>
</dbReference>
<dbReference type="GO" id="GO:0016491">
    <property type="term" value="F:oxidoreductase activity"/>
    <property type="evidence" value="ECO:0007669"/>
    <property type="project" value="UniProtKB-KW"/>
</dbReference>
<dbReference type="InterPro" id="IPR029039">
    <property type="entry name" value="Flavoprotein-like_sf"/>
</dbReference>
<protein>
    <submittedName>
        <fullName evidence="2">NADPH-dependent FMN reductase</fullName>
        <ecNumber evidence="2">1.-.-.-</ecNumber>
    </submittedName>
</protein>
<dbReference type="EC" id="1.-.-.-" evidence="2"/>
<comment type="caution">
    <text evidence="2">The sequence shown here is derived from an EMBL/GenBank/DDBJ whole genome shotgun (WGS) entry which is preliminary data.</text>
</comment>
<reference evidence="3" key="1">
    <citation type="journal article" date="2019" name="Int. J. Syst. Evol. Microbiol.">
        <title>The Global Catalogue of Microorganisms (GCM) 10K type strain sequencing project: providing services to taxonomists for standard genome sequencing and annotation.</title>
        <authorList>
            <consortium name="The Broad Institute Genomics Platform"/>
            <consortium name="The Broad Institute Genome Sequencing Center for Infectious Disease"/>
            <person name="Wu L."/>
            <person name="Ma J."/>
        </authorList>
    </citation>
    <scope>NUCLEOTIDE SEQUENCE [LARGE SCALE GENOMIC DNA]</scope>
    <source>
        <strain evidence="3">CGMCC 4.7645</strain>
    </source>
</reference>
<dbReference type="PANTHER" id="PTHR30543">
    <property type="entry name" value="CHROMATE REDUCTASE"/>
    <property type="match status" value="1"/>
</dbReference>
<dbReference type="Pfam" id="PF03358">
    <property type="entry name" value="FMN_red"/>
    <property type="match status" value="1"/>
</dbReference>
<accession>A0ABW5FK04</accession>
<evidence type="ECO:0000313" key="2">
    <source>
        <dbReference type="EMBL" id="MFD2414779.1"/>
    </source>
</evidence>
<sequence>MEPDQTRPVLAVIIGSVRPGRIGPAFATWFTEVATRHNAFDVTTVDLAEIGLPFHDEPNHPKTGIYLHEHTRRWSRIVDATDAFVLVTPEYNYGYSPVLKNALDYLHREWVDKPVAFLGYGGVGAGTRAIQQLKQVVTTLRMVPIFEAVTVPFAPRELGHDGQVVPNPDRDTAAHAVLDELARLTAKLRGG</sequence>
<keyword evidence="3" id="KW-1185">Reference proteome</keyword>
<evidence type="ECO:0000259" key="1">
    <source>
        <dbReference type="Pfam" id="PF03358"/>
    </source>
</evidence>
<keyword evidence="2" id="KW-0560">Oxidoreductase</keyword>
<proteinExistence type="predicted"/>
<dbReference type="EMBL" id="JBHUKR010000001">
    <property type="protein sequence ID" value="MFD2414779.1"/>
    <property type="molecule type" value="Genomic_DNA"/>
</dbReference>
<dbReference type="Gene3D" id="3.40.50.360">
    <property type="match status" value="1"/>
</dbReference>